<comment type="pathway">
    <text evidence="10">Amino-acid biosynthesis; L-arginine biosynthesis; N(2)-acetyl-L-ornithine from L-glutamate: step 1/4.</text>
</comment>
<dbReference type="GO" id="GO:0004358">
    <property type="term" value="F:L-glutamate N-acetyltransferase activity, acting on acetyl-L-ornithine as donor"/>
    <property type="evidence" value="ECO:0007669"/>
    <property type="project" value="UniProtKB-UniRule"/>
</dbReference>
<dbReference type="STRING" id="1314777.A0A164VWU2"/>
<evidence type="ECO:0000256" key="3">
    <source>
        <dbReference type="ARBA" id="ARBA00022571"/>
    </source>
</evidence>
<dbReference type="Gene3D" id="3.30.2330.10">
    <property type="entry name" value="arginine biosynthesis bifunctional protein suprefamily"/>
    <property type="match status" value="1"/>
</dbReference>
<protein>
    <recommendedName>
        <fullName evidence="10">Arginine biosynthesis bifunctional protein ArgJ, mitochondrial</fullName>
    </recommendedName>
    <domain>
        <recommendedName>
            <fullName evidence="10">Glutamate N-acetyltransferase</fullName>
            <shortName evidence="10">GAT</shortName>
            <ecNumber evidence="10">2.3.1.35</ecNumber>
        </recommendedName>
        <alternativeName>
            <fullName evidence="10">Ornithine acetyltransferase</fullName>
            <shortName evidence="10">OATase</shortName>
        </alternativeName>
        <alternativeName>
            <fullName evidence="10">Ornithine transacetylase</fullName>
        </alternativeName>
    </domain>
    <domain>
        <recommendedName>
            <fullName evidence="10">Amino-acid acetyltransferase</fullName>
            <ecNumber evidence="10">2.3.1.1</ecNumber>
        </recommendedName>
        <alternativeName>
            <fullName evidence="10">N-acetylglutamate synthase</fullName>
            <shortName evidence="10">AGS</shortName>
        </alternativeName>
    </domain>
    <component>
        <recommendedName>
            <fullName evidence="10">Arginine biosynthesis bifunctional protein ArgJ alpha chain</fullName>
        </recommendedName>
    </component>
    <component>
        <recommendedName>
            <fullName evidence="10">Arginine biosynthesis bifunctional protein ArgJ beta chain</fullName>
        </recommendedName>
    </component>
</protein>
<dbReference type="SUPFAM" id="SSF56266">
    <property type="entry name" value="DmpA/ArgJ-like"/>
    <property type="match status" value="1"/>
</dbReference>
<keyword evidence="3 10" id="KW-0055">Arginine biosynthesis</keyword>
<comment type="catalytic activity">
    <reaction evidence="10">
        <text>N(2)-acetyl-L-ornithine + L-glutamate = N-acetyl-L-glutamate + L-ornithine</text>
        <dbReference type="Rhea" id="RHEA:15349"/>
        <dbReference type="ChEBI" id="CHEBI:29985"/>
        <dbReference type="ChEBI" id="CHEBI:44337"/>
        <dbReference type="ChEBI" id="CHEBI:46911"/>
        <dbReference type="ChEBI" id="CHEBI:57805"/>
        <dbReference type="EC" id="2.3.1.35"/>
    </reaction>
</comment>
<comment type="PTM">
    <text evidence="10">The alpha and beta chains are autoproteolytically processed from a single precursor protein within the mitochondrion.</text>
</comment>
<keyword evidence="12" id="KW-1185">Reference proteome</keyword>
<evidence type="ECO:0000256" key="5">
    <source>
        <dbReference type="ARBA" id="ARBA00022679"/>
    </source>
</evidence>
<keyword evidence="8 10" id="KW-0511">Multifunctional enzyme</keyword>
<dbReference type="EC" id="2.3.1.35" evidence="10"/>
<dbReference type="EMBL" id="KV419404">
    <property type="protein sequence ID" value="KZS94540.1"/>
    <property type="molecule type" value="Genomic_DNA"/>
</dbReference>
<evidence type="ECO:0000313" key="12">
    <source>
        <dbReference type="Proteomes" id="UP000076722"/>
    </source>
</evidence>
<dbReference type="GO" id="GO:0004042">
    <property type="term" value="F:L-glutamate N-acetyltransferase activity"/>
    <property type="evidence" value="ECO:0007669"/>
    <property type="project" value="UniProtKB-UniRule"/>
</dbReference>
<dbReference type="Proteomes" id="UP000076722">
    <property type="component" value="Unassembled WGS sequence"/>
</dbReference>
<accession>A0A164VWU2</accession>
<keyword evidence="6 10" id="KW-0068">Autocatalytic cleavage</keyword>
<feature type="chain" id="PRO_5023437699" description="Arginine biosynthesis bifunctional protein ArgJ beta chain" evidence="10">
    <location>
        <begin position="224"/>
        <end position="451"/>
    </location>
</feature>
<evidence type="ECO:0000256" key="4">
    <source>
        <dbReference type="ARBA" id="ARBA00022605"/>
    </source>
</evidence>
<feature type="site" description="Involved in the stabilization of negative charge on the oxyanion by the formation of the oxyanion hole" evidence="10">
    <location>
        <position position="140"/>
    </location>
</feature>
<evidence type="ECO:0000256" key="10">
    <source>
        <dbReference type="HAMAP-Rule" id="MF_03124"/>
    </source>
</evidence>
<keyword evidence="9 10" id="KW-0012">Acyltransferase</keyword>
<evidence type="ECO:0000256" key="2">
    <source>
        <dbReference type="ARBA" id="ARBA00006774"/>
    </source>
</evidence>
<dbReference type="GO" id="GO:0006592">
    <property type="term" value="P:ornithine biosynthetic process"/>
    <property type="evidence" value="ECO:0007669"/>
    <property type="project" value="TreeGrafter"/>
</dbReference>
<organism evidence="11 12">
    <name type="scientific">Sistotremastrum niveocremeum HHB9708</name>
    <dbReference type="NCBI Taxonomy" id="1314777"/>
    <lineage>
        <taxon>Eukaryota</taxon>
        <taxon>Fungi</taxon>
        <taxon>Dikarya</taxon>
        <taxon>Basidiomycota</taxon>
        <taxon>Agaricomycotina</taxon>
        <taxon>Agaricomycetes</taxon>
        <taxon>Sistotremastrales</taxon>
        <taxon>Sistotremastraceae</taxon>
        <taxon>Sertulicium</taxon>
        <taxon>Sertulicium niveocremeum</taxon>
    </lineage>
</organism>
<comment type="subcellular location">
    <subcellularLocation>
        <location evidence="1 10">Mitochondrion matrix</location>
    </subcellularLocation>
</comment>
<comment type="similarity">
    <text evidence="2 10">Belongs to the ArgJ family.</text>
</comment>
<feature type="binding site" evidence="10">
    <location>
        <position position="205"/>
    </location>
    <ligand>
        <name>substrate</name>
    </ligand>
</feature>
<feature type="binding site" evidence="10">
    <location>
        <position position="224"/>
    </location>
    <ligand>
        <name>substrate</name>
    </ligand>
</feature>
<dbReference type="NCBIfam" id="NF003802">
    <property type="entry name" value="PRK05388.1"/>
    <property type="match status" value="1"/>
</dbReference>
<feature type="binding site" evidence="10">
    <location>
        <position position="179"/>
    </location>
    <ligand>
        <name>substrate</name>
    </ligand>
</feature>
<dbReference type="EC" id="2.3.1.1" evidence="10"/>
<dbReference type="FunFam" id="3.30.2330.10:FF:000001">
    <property type="entry name" value="Arginine biosynthesis bifunctional protein ArgJ, mitochondrial"/>
    <property type="match status" value="1"/>
</dbReference>
<dbReference type="FunFam" id="3.60.70.12:FF:000001">
    <property type="entry name" value="Arginine biosynthesis bifunctional protein ArgJ, chloroplastic"/>
    <property type="match status" value="1"/>
</dbReference>
<evidence type="ECO:0000256" key="7">
    <source>
        <dbReference type="ARBA" id="ARBA00023128"/>
    </source>
</evidence>
<dbReference type="HAMAP" id="MF_01106">
    <property type="entry name" value="ArgJ"/>
    <property type="match status" value="1"/>
</dbReference>
<reference evidence="11 12" key="1">
    <citation type="journal article" date="2016" name="Mol. Biol. Evol.">
        <title>Comparative Genomics of Early-Diverging Mushroom-Forming Fungi Provides Insights into the Origins of Lignocellulose Decay Capabilities.</title>
        <authorList>
            <person name="Nagy L.G."/>
            <person name="Riley R."/>
            <person name="Tritt A."/>
            <person name="Adam C."/>
            <person name="Daum C."/>
            <person name="Floudas D."/>
            <person name="Sun H."/>
            <person name="Yadav J.S."/>
            <person name="Pangilinan J."/>
            <person name="Larsson K.H."/>
            <person name="Matsuura K."/>
            <person name="Barry K."/>
            <person name="Labutti K."/>
            <person name="Kuo R."/>
            <person name="Ohm R.A."/>
            <person name="Bhattacharya S.S."/>
            <person name="Shirouzu T."/>
            <person name="Yoshinaga Y."/>
            <person name="Martin F.M."/>
            <person name="Grigoriev I.V."/>
            <person name="Hibbett D.S."/>
        </authorList>
    </citation>
    <scope>NUCLEOTIDE SEQUENCE [LARGE SCALE GENOMIC DNA]</scope>
    <source>
        <strain evidence="11 12">HHB9708</strain>
    </source>
</reference>
<sequence length="451" mass="48045">MLQSWRRLYSTALKATPSKTHLHKPIPSDNFPKGFRLTGLHCGVKKSPSALDLAVIVSDAPSNRTSAAACFTENAFRAAPVLVSEEILAGNKRARALVVNSGCANAVTGQKGLDHAWAMSSAVDALLDPPAEKQTMVMSTGVIGQHLPIDKILSGIKTGATDLGDNFEAWERAAKAFMTTDTFPKLRARTFDLDGKKVRIAGMDKGAGMIHPRMGPPKSSLHATLLGFVATDALISPPALQSALTHAVQRSFNSISVDGDMSTNDTIIVIANGASGMTEPIEDGTPAFSKFQDELTDFCAEIAKLIVRDGEGARKFVTVSVEGASTYEDASKVASTISTSMLVKTALYGEDANWGRILASAGSVSDSLSKPLDPSRVSVSFIPAATLSDTTPLKLLTRGEPETVDEERAKVILSEEDLEIKVELGIGNESAVYWTCDLSHEYVSINGDYRS</sequence>
<dbReference type="CDD" id="cd02152">
    <property type="entry name" value="OAT"/>
    <property type="match status" value="1"/>
</dbReference>
<dbReference type="AlphaFoldDB" id="A0A164VWU2"/>
<evidence type="ECO:0000256" key="9">
    <source>
        <dbReference type="ARBA" id="ARBA00023315"/>
    </source>
</evidence>
<comment type="subunit">
    <text evidence="10">Heterodimer of an alpha and a beta chain.</text>
</comment>
<dbReference type="Pfam" id="PF01960">
    <property type="entry name" value="ArgJ"/>
    <property type="match status" value="1"/>
</dbReference>
<feature type="binding site" evidence="10">
    <location>
        <position position="451"/>
    </location>
    <ligand>
        <name>substrate</name>
    </ligand>
</feature>
<feature type="binding site" evidence="10">
    <location>
        <position position="311"/>
    </location>
    <ligand>
        <name>substrate</name>
    </ligand>
</feature>
<keyword evidence="7 10" id="KW-0496">Mitochondrion</keyword>
<dbReference type="FunFam" id="3.10.20.340:FF:000002">
    <property type="entry name" value="Arginine biosynthesis bifunctional protein ArgJ, mitochondrial"/>
    <property type="match status" value="1"/>
</dbReference>
<keyword evidence="4 10" id="KW-0028">Amino-acid biosynthesis</keyword>
<dbReference type="Gene3D" id="3.10.20.340">
    <property type="entry name" value="ArgJ beta chain, C-terminal domain"/>
    <property type="match status" value="1"/>
</dbReference>
<comment type="function">
    <text evidence="10">Catalyzes two activities which are involved in the cyclic version of arginine biosynthesis: the synthesis of acetylglutamate from glutamate and acetyl-CoA, and of ornithine by transacetylation between acetylornithine and glutamate.</text>
</comment>
<evidence type="ECO:0000313" key="11">
    <source>
        <dbReference type="EMBL" id="KZS94540.1"/>
    </source>
</evidence>
<evidence type="ECO:0000256" key="6">
    <source>
        <dbReference type="ARBA" id="ARBA00022813"/>
    </source>
</evidence>
<comment type="pathway">
    <text evidence="10">Amino-acid biosynthesis; L-arginine biosynthesis; L-ornithine and N-acetyl-L-glutamate from L-glutamate and N(2)-acetyl-L-ornithine (cyclic): step 1/1.</text>
</comment>
<proteinExistence type="inferred from homology"/>
<feature type="site" description="Cleavage; by autolysis" evidence="10">
    <location>
        <begin position="223"/>
        <end position="224"/>
    </location>
</feature>
<comment type="catalytic activity">
    <reaction evidence="10">
        <text>L-glutamate + acetyl-CoA = N-acetyl-L-glutamate + CoA + H(+)</text>
        <dbReference type="Rhea" id="RHEA:24292"/>
        <dbReference type="ChEBI" id="CHEBI:15378"/>
        <dbReference type="ChEBI" id="CHEBI:29985"/>
        <dbReference type="ChEBI" id="CHEBI:44337"/>
        <dbReference type="ChEBI" id="CHEBI:57287"/>
        <dbReference type="ChEBI" id="CHEBI:57288"/>
        <dbReference type="EC" id="2.3.1.1"/>
    </reaction>
</comment>
<gene>
    <name evidence="11" type="ORF">SISNIDRAFT_453470</name>
</gene>
<dbReference type="InterPro" id="IPR002813">
    <property type="entry name" value="Arg_biosynth_ArgJ"/>
</dbReference>
<evidence type="ECO:0000256" key="8">
    <source>
        <dbReference type="ARBA" id="ARBA00023268"/>
    </source>
</evidence>
<feature type="active site" description="Nucleophile" evidence="10">
    <location>
        <position position="224"/>
    </location>
</feature>
<keyword evidence="5 10" id="KW-0808">Transferase</keyword>
<feature type="chain" id="PRO_5023437700" description="Arginine biosynthesis bifunctional protein ArgJ alpha chain" evidence="10">
    <location>
        <begin position="1"/>
        <end position="223"/>
    </location>
</feature>
<dbReference type="InterPro" id="IPR016117">
    <property type="entry name" value="ArgJ-like_dom_sf"/>
</dbReference>
<dbReference type="Gene3D" id="3.60.70.12">
    <property type="entry name" value="L-amino peptidase D-ALA esterase/amidase"/>
    <property type="match status" value="1"/>
</dbReference>
<dbReference type="InterPro" id="IPR042195">
    <property type="entry name" value="ArgJ_beta_C"/>
</dbReference>
<dbReference type="PANTHER" id="PTHR23100:SF0">
    <property type="entry name" value="ARGININE BIOSYNTHESIS BIFUNCTIONAL PROTEIN ARGJ, MITOCHONDRIAL"/>
    <property type="match status" value="1"/>
</dbReference>
<dbReference type="OrthoDB" id="2017946at2759"/>
<name>A0A164VWU2_9AGAM</name>
<feature type="site" description="Involved in the stabilization of negative charge on the oxyanion by the formation of the oxyanion hole" evidence="10">
    <location>
        <position position="141"/>
    </location>
</feature>
<dbReference type="NCBIfam" id="TIGR00120">
    <property type="entry name" value="ArgJ"/>
    <property type="match status" value="1"/>
</dbReference>
<dbReference type="PANTHER" id="PTHR23100">
    <property type="entry name" value="ARGININE BIOSYNTHESIS BIFUNCTIONAL PROTEIN ARGJ"/>
    <property type="match status" value="1"/>
</dbReference>
<dbReference type="GO" id="GO:0006526">
    <property type="term" value="P:L-arginine biosynthetic process"/>
    <property type="evidence" value="ECO:0007669"/>
    <property type="project" value="UniProtKB-UniRule"/>
</dbReference>
<evidence type="ECO:0000256" key="1">
    <source>
        <dbReference type="ARBA" id="ARBA00004305"/>
    </source>
</evidence>
<feature type="binding site" evidence="10">
    <location>
        <position position="446"/>
    </location>
    <ligand>
        <name>substrate</name>
    </ligand>
</feature>
<dbReference type="UniPathway" id="UPA00068">
    <property type="reaction ID" value="UER00106"/>
</dbReference>
<dbReference type="GO" id="GO:0005759">
    <property type="term" value="C:mitochondrial matrix"/>
    <property type="evidence" value="ECO:0007669"/>
    <property type="project" value="UniProtKB-SubCell"/>
</dbReference>